<evidence type="ECO:0000313" key="3">
    <source>
        <dbReference type="EMBL" id="ELZ91323.1"/>
    </source>
</evidence>
<dbReference type="STRING" id="662479.C440_13454"/>
<comment type="caution">
    <text evidence="3">The sequence shown here is derived from an EMBL/GenBank/DDBJ whole genome shotgun (WGS) entry which is preliminary data.</text>
</comment>
<dbReference type="InterPro" id="IPR000620">
    <property type="entry name" value="EamA_dom"/>
</dbReference>
<dbReference type="PATRIC" id="fig|662479.7.peg.2720"/>
<accession>M0I5L9</accession>
<proteinExistence type="predicted"/>
<feature type="transmembrane region" description="Helical" evidence="1">
    <location>
        <begin position="96"/>
        <end position="117"/>
    </location>
</feature>
<dbReference type="EMBL" id="AOLN01000018">
    <property type="protein sequence ID" value="ELZ91323.1"/>
    <property type="molecule type" value="Genomic_DNA"/>
</dbReference>
<keyword evidence="1" id="KW-0472">Membrane</keyword>
<feature type="transmembrane region" description="Helical" evidence="1">
    <location>
        <begin position="124"/>
        <end position="144"/>
    </location>
</feature>
<dbReference type="InterPro" id="IPR037185">
    <property type="entry name" value="EmrE-like"/>
</dbReference>
<feature type="transmembrane region" description="Helical" evidence="1">
    <location>
        <begin position="63"/>
        <end position="84"/>
    </location>
</feature>
<keyword evidence="1" id="KW-0812">Transmembrane</keyword>
<dbReference type="Proteomes" id="UP000011550">
    <property type="component" value="Unassembled WGS sequence"/>
</dbReference>
<evidence type="ECO:0000256" key="1">
    <source>
        <dbReference type="SAM" id="Phobius"/>
    </source>
</evidence>
<dbReference type="Pfam" id="PF00892">
    <property type="entry name" value="EamA"/>
    <property type="match status" value="1"/>
</dbReference>
<sequence>MTVRIALSASRIVTLYTVRTACSNGELSVNYVSWAVIALGAYSLVAPLMKVATTGQGKIPSDVAALVANGVLVTATIGVIVVSGQNVSDSVVSSKLPYVLLAGVCLAVGILSYYRALALGPVSIVAPIFGMFLAVSSVVGIVALNEPVTIRKVAGIAFAVIAVFLVSVE</sequence>
<feature type="transmembrane region" description="Helical" evidence="1">
    <location>
        <begin position="150"/>
        <end position="168"/>
    </location>
</feature>
<protein>
    <recommendedName>
        <fullName evidence="2">EamA domain-containing protein</fullName>
    </recommendedName>
</protein>
<dbReference type="AlphaFoldDB" id="M0I5L9"/>
<dbReference type="Gene3D" id="1.10.3730.20">
    <property type="match status" value="1"/>
</dbReference>
<reference evidence="3 4" key="1">
    <citation type="journal article" date="2014" name="PLoS Genet.">
        <title>Phylogenetically driven sequencing of extremely halophilic archaea reveals strategies for static and dynamic osmo-response.</title>
        <authorList>
            <person name="Becker E.A."/>
            <person name="Seitzer P.M."/>
            <person name="Tritt A."/>
            <person name="Larsen D."/>
            <person name="Krusor M."/>
            <person name="Yao A.I."/>
            <person name="Wu D."/>
            <person name="Madern D."/>
            <person name="Eisen J.A."/>
            <person name="Darling A.E."/>
            <person name="Facciotti M.T."/>
        </authorList>
    </citation>
    <scope>NUCLEOTIDE SEQUENCE [LARGE SCALE GENOMIC DNA]</scope>
    <source>
        <strain evidence="3 4">ATCC BAA-1512</strain>
    </source>
</reference>
<dbReference type="SUPFAM" id="SSF103481">
    <property type="entry name" value="Multidrug resistance efflux transporter EmrE"/>
    <property type="match status" value="1"/>
</dbReference>
<feature type="domain" description="EamA" evidence="2">
    <location>
        <begin position="32"/>
        <end position="167"/>
    </location>
</feature>
<name>M0I5L9_9EURY</name>
<feature type="transmembrane region" description="Helical" evidence="1">
    <location>
        <begin position="31"/>
        <end position="51"/>
    </location>
</feature>
<dbReference type="GO" id="GO:0016020">
    <property type="term" value="C:membrane"/>
    <property type="evidence" value="ECO:0007669"/>
    <property type="project" value="InterPro"/>
</dbReference>
<evidence type="ECO:0000259" key="2">
    <source>
        <dbReference type="Pfam" id="PF00892"/>
    </source>
</evidence>
<keyword evidence="1" id="KW-1133">Transmembrane helix</keyword>
<evidence type="ECO:0000313" key="4">
    <source>
        <dbReference type="Proteomes" id="UP000011550"/>
    </source>
</evidence>
<keyword evidence="4" id="KW-1185">Reference proteome</keyword>
<organism evidence="3 4">
    <name type="scientific">Haloferax mucosum ATCC BAA-1512</name>
    <dbReference type="NCBI Taxonomy" id="662479"/>
    <lineage>
        <taxon>Archaea</taxon>
        <taxon>Methanobacteriati</taxon>
        <taxon>Methanobacteriota</taxon>
        <taxon>Stenosarchaea group</taxon>
        <taxon>Halobacteria</taxon>
        <taxon>Halobacteriales</taxon>
        <taxon>Haloferacaceae</taxon>
        <taxon>Haloferax</taxon>
    </lineage>
</organism>
<gene>
    <name evidence="3" type="ORF">C440_13454</name>
</gene>